<organism evidence="2 3">
    <name type="scientific">Hepatospora eriocheir</name>
    <dbReference type="NCBI Taxonomy" id="1081669"/>
    <lineage>
        <taxon>Eukaryota</taxon>
        <taxon>Fungi</taxon>
        <taxon>Fungi incertae sedis</taxon>
        <taxon>Microsporidia</taxon>
        <taxon>Hepatosporidae</taxon>
        <taxon>Hepatospora</taxon>
    </lineage>
</organism>
<evidence type="ECO:0000256" key="1">
    <source>
        <dbReference type="SAM" id="Phobius"/>
    </source>
</evidence>
<keyword evidence="1" id="KW-0812">Transmembrane</keyword>
<reference evidence="2 3" key="1">
    <citation type="journal article" date="2017" name="Environ. Microbiol.">
        <title>Decay of the glycolytic pathway and adaptation to intranuclear parasitism within Enterocytozoonidae microsporidia.</title>
        <authorList>
            <person name="Wiredu Boakye D."/>
            <person name="Jaroenlak P."/>
            <person name="Prachumwat A."/>
            <person name="Williams T.A."/>
            <person name="Bateman K.S."/>
            <person name="Itsathitphaisarn O."/>
            <person name="Sritunyalucksana K."/>
            <person name="Paszkiewicz K.H."/>
            <person name="Moore K.A."/>
            <person name="Stentiford G.D."/>
            <person name="Williams B.A."/>
        </authorList>
    </citation>
    <scope>NUCLEOTIDE SEQUENCE [LARGE SCALE GENOMIC DNA]</scope>
    <source>
        <strain evidence="3">canceri</strain>
    </source>
</reference>
<dbReference type="VEuPathDB" id="MicrosporidiaDB:HERIO_1912"/>
<keyword evidence="1" id="KW-0472">Membrane</keyword>
<accession>A0A1X0QJ47</accession>
<dbReference type="VEuPathDB" id="MicrosporidiaDB:A0H76_184"/>
<feature type="transmembrane region" description="Helical" evidence="1">
    <location>
        <begin position="7"/>
        <end position="26"/>
    </location>
</feature>
<dbReference type="Proteomes" id="UP000192501">
    <property type="component" value="Unassembled WGS sequence"/>
</dbReference>
<proteinExistence type="predicted"/>
<protein>
    <submittedName>
        <fullName evidence="2">Uncharacterized protein</fullName>
    </submittedName>
</protein>
<dbReference type="AlphaFoldDB" id="A0A1X0QJ47"/>
<dbReference type="EMBL" id="LTAI01000112">
    <property type="protein sequence ID" value="ORD99789.1"/>
    <property type="molecule type" value="Genomic_DNA"/>
</dbReference>
<evidence type="ECO:0000313" key="2">
    <source>
        <dbReference type="EMBL" id="ORD99789.1"/>
    </source>
</evidence>
<evidence type="ECO:0000313" key="3">
    <source>
        <dbReference type="Proteomes" id="UP000192501"/>
    </source>
</evidence>
<comment type="caution">
    <text evidence="2">The sequence shown here is derived from an EMBL/GenBank/DDBJ whole genome shotgun (WGS) entry which is preliminary data.</text>
</comment>
<gene>
    <name evidence="2" type="ORF">A0H76_184</name>
</gene>
<keyword evidence="1" id="KW-1133">Transmembrane helix</keyword>
<sequence length="159" mass="18842">MKKFKKYLFAGLFAIILLLITLNIFYNSEMFNRKPFKPEQTPLNLVNYDFKNYVKPTESINPVRFIITYLTLPIDNNIVDKLKKTLTLDKDTHSKLLNNIKDYTVEEVYELITSGEFSDNPIVEKLMRVVVRNRGNQSRCYKLANFTKHFLKVILDYIY</sequence>
<name>A0A1X0QJ47_9MICR</name>